<keyword evidence="3" id="KW-1185">Reference proteome</keyword>
<evidence type="ECO:0000313" key="3">
    <source>
        <dbReference type="Proteomes" id="UP001491088"/>
    </source>
</evidence>
<name>A0ABZ2TTX6_9FLAO</name>
<evidence type="ECO:0000256" key="1">
    <source>
        <dbReference type="SAM" id="SignalP"/>
    </source>
</evidence>
<protein>
    <recommendedName>
        <fullName evidence="4">Lipoprotein</fullName>
    </recommendedName>
</protein>
<feature type="chain" id="PRO_5045388772" description="Lipoprotein" evidence="1">
    <location>
        <begin position="22"/>
        <end position="87"/>
    </location>
</feature>
<proteinExistence type="predicted"/>
<dbReference type="RefSeq" id="WP_077808860.1">
    <property type="nucleotide sequence ID" value="NZ_CP150496.1"/>
</dbReference>
<dbReference type="Proteomes" id="UP001491088">
    <property type="component" value="Chromosome"/>
</dbReference>
<feature type="signal peptide" evidence="1">
    <location>
        <begin position="1"/>
        <end position="21"/>
    </location>
</feature>
<keyword evidence="1" id="KW-0732">Signal</keyword>
<evidence type="ECO:0000313" key="2">
    <source>
        <dbReference type="EMBL" id="WYW56498.1"/>
    </source>
</evidence>
<dbReference type="EMBL" id="CP150496">
    <property type="protein sequence ID" value="WYW56498.1"/>
    <property type="molecule type" value="Genomic_DNA"/>
</dbReference>
<evidence type="ECO:0008006" key="4">
    <source>
        <dbReference type="Google" id="ProtNLM"/>
    </source>
</evidence>
<organism evidence="2 3">
    <name type="scientific">Polaribacter marinaquae</name>
    <dbReference type="NCBI Taxonomy" id="1642819"/>
    <lineage>
        <taxon>Bacteria</taxon>
        <taxon>Pseudomonadati</taxon>
        <taxon>Bacteroidota</taxon>
        <taxon>Flavobacteriia</taxon>
        <taxon>Flavobacteriales</taxon>
        <taxon>Flavobacteriaceae</taxon>
    </lineage>
</organism>
<gene>
    <name evidence="2" type="ORF">WG950_04370</name>
</gene>
<sequence>MKKVFLTTLFASLMLASCQPAKTEIEHYESNKAVVAKEFPNYHITSFRQYSYIFQVSNPEHVIKLTLDNAVIVKKDTLKVFATVTRR</sequence>
<dbReference type="PROSITE" id="PS51257">
    <property type="entry name" value="PROKAR_LIPOPROTEIN"/>
    <property type="match status" value="1"/>
</dbReference>
<accession>A0ABZ2TTX6</accession>
<reference evidence="2 3" key="1">
    <citation type="submission" date="2024-03" db="EMBL/GenBank/DDBJ databases">
        <authorList>
            <person name="Cao K."/>
        </authorList>
    </citation>
    <scope>NUCLEOTIDE SEQUENCE [LARGE SCALE GENOMIC DNA]</scope>
    <source>
        <strain evidence="2 3">MCCC 1K00696</strain>
    </source>
</reference>